<name>A0ABM0X4G8_CAMSA</name>
<reference evidence="1" key="1">
    <citation type="journal article" date="2014" name="Nat. Commun.">
        <title>The emerging biofuel crop Camelina sativa retains a highly undifferentiated hexaploid genome structure.</title>
        <authorList>
            <person name="Kagale S."/>
            <person name="Koh C."/>
            <person name="Nixon J."/>
            <person name="Bollina V."/>
            <person name="Clarke W.E."/>
            <person name="Tuteja R."/>
            <person name="Spillane C."/>
            <person name="Robinson S.J."/>
            <person name="Links M.G."/>
            <person name="Clarke C."/>
            <person name="Higgins E.E."/>
            <person name="Huebert T."/>
            <person name="Sharpe A.G."/>
            <person name="Parkin I.A."/>
        </authorList>
    </citation>
    <scope>NUCLEOTIDE SEQUENCE [LARGE SCALE GENOMIC DNA]</scope>
    <source>
        <strain evidence="1">cv. DH55</strain>
    </source>
</reference>
<evidence type="ECO:0000313" key="1">
    <source>
        <dbReference type="Proteomes" id="UP000694864"/>
    </source>
</evidence>
<gene>
    <name evidence="2" type="primary">LOC104759245</name>
</gene>
<dbReference type="Pfam" id="PF04776">
    <property type="entry name" value="protein_MS5"/>
    <property type="match status" value="1"/>
</dbReference>
<protein>
    <submittedName>
        <fullName evidence="2">Uncharacterized protein LOC104759245</fullName>
    </submittedName>
</protein>
<proteinExistence type="predicted"/>
<accession>A0ABM0X4G8</accession>
<dbReference type="PANTHER" id="PTHR31260:SF32">
    <property type="match status" value="1"/>
</dbReference>
<dbReference type="Proteomes" id="UP000694864">
    <property type="component" value="Chromosome 17"/>
</dbReference>
<dbReference type="NCBIfam" id="TIGR01572">
    <property type="entry name" value="A_thl_para_3677"/>
    <property type="match status" value="1"/>
</dbReference>
<sequence>MSFFPKETKLLEAADNLGYSQSSRCTNPSHPSLSRFSWFCNVSSINWFLLLLSFDVSPAASTLVEKVLSSCARKLQPCIIEALKSTGTSLDIYSPVVSSICQSESAITQGHSDVNYSPLVPGLEEEAEVVGGGTSKITCVYRRVKKKNAPWETNDEEPVILETGNPGRVDNRKPLVQLLDFRSSSEQWGPVLRHLYEEEAEEEDVDYLRQRDDSQGFDFDPDVRIPLIHGISPFYFTEEEQPPTEMVLYGRLGVHWFNFENNRNLEFIRIPKLNTEHPFSTTYYITVDVKDVDAAAADHSLTLQTMVRRPLIPGFKLFMERCRIKPTTVERDTALNYFHSFVLDKFYRGPMPAFSSEPPASGDDAMRFYEVPKTDIDKIDWLLLYAEFSLYAGSHSFLPKDIEMKKVLVETLETHADTSQKLKSMNAIFHISFRANSCDYITVVRRTIDGVEGHMFLEVGCRKKNLRLLLSTSSFKRGSKLVVKPGGALCYNGSSSLSYGSLSMIFVFCALSCQSESAITQGHSDVKAKEMRQMKRYQKNK</sequence>
<keyword evidence="1" id="KW-1185">Reference proteome</keyword>
<dbReference type="RefSeq" id="XP_010480497.1">
    <property type="nucleotide sequence ID" value="XM_010482195.2"/>
</dbReference>
<dbReference type="GeneID" id="104759245"/>
<organism evidence="1 2">
    <name type="scientific">Camelina sativa</name>
    <name type="common">False flax</name>
    <name type="synonym">Myagrum sativum</name>
    <dbReference type="NCBI Taxonomy" id="90675"/>
    <lineage>
        <taxon>Eukaryota</taxon>
        <taxon>Viridiplantae</taxon>
        <taxon>Streptophyta</taxon>
        <taxon>Embryophyta</taxon>
        <taxon>Tracheophyta</taxon>
        <taxon>Spermatophyta</taxon>
        <taxon>Magnoliopsida</taxon>
        <taxon>eudicotyledons</taxon>
        <taxon>Gunneridae</taxon>
        <taxon>Pentapetalae</taxon>
        <taxon>rosids</taxon>
        <taxon>malvids</taxon>
        <taxon>Brassicales</taxon>
        <taxon>Brassicaceae</taxon>
        <taxon>Camelineae</taxon>
        <taxon>Camelina</taxon>
    </lineage>
</organism>
<dbReference type="InterPro" id="IPR006462">
    <property type="entry name" value="MS5"/>
</dbReference>
<reference evidence="2" key="2">
    <citation type="submission" date="2025-08" db="UniProtKB">
        <authorList>
            <consortium name="RefSeq"/>
        </authorList>
    </citation>
    <scope>IDENTIFICATION</scope>
    <source>
        <tissue evidence="2">Leaf</tissue>
    </source>
</reference>
<evidence type="ECO:0000313" key="2">
    <source>
        <dbReference type="RefSeq" id="XP_010480497.1"/>
    </source>
</evidence>
<dbReference type="PANTHER" id="PTHR31260">
    <property type="entry name" value="CYSTATIN/MONELLIN SUPERFAMILY PROTEIN"/>
    <property type="match status" value="1"/>
</dbReference>